<protein>
    <submittedName>
        <fullName evidence="2">Uncharacterized protein</fullName>
    </submittedName>
</protein>
<feature type="transmembrane region" description="Helical" evidence="1">
    <location>
        <begin position="88"/>
        <end position="106"/>
    </location>
</feature>
<proteinExistence type="predicted"/>
<dbReference type="Proteomes" id="UP001189000">
    <property type="component" value="Unassembled WGS sequence"/>
</dbReference>
<feature type="transmembrane region" description="Helical" evidence="1">
    <location>
        <begin position="33"/>
        <end position="52"/>
    </location>
</feature>
<keyword evidence="1" id="KW-1133">Transmembrane helix</keyword>
<sequence>MYSYFSYLGKTGRILSSKSQYNDKNYKMGLKKFLLRSIISILIFVTGTKLSYRNDMPKDGYETMGFPLSFYRNNPDPVDMAAKADNLYPWYLVFDFLFAIGLAIGLEKIFRLILRKE</sequence>
<keyword evidence="1" id="KW-0812">Transmembrane</keyword>
<evidence type="ECO:0000313" key="2">
    <source>
        <dbReference type="EMBL" id="MDV3666224.1"/>
    </source>
</evidence>
<dbReference type="EMBL" id="NWGY01000025">
    <property type="protein sequence ID" value="MDV3666224.1"/>
    <property type="molecule type" value="Genomic_DNA"/>
</dbReference>
<gene>
    <name evidence="2" type="ORF">CMU51_19430</name>
</gene>
<keyword evidence="1" id="KW-0472">Membrane</keyword>
<name>A0AAE4P4C3_9FLAO</name>
<comment type="caution">
    <text evidence="2">The sequence shown here is derived from an EMBL/GenBank/DDBJ whole genome shotgun (WGS) entry which is preliminary data.</text>
</comment>
<evidence type="ECO:0000313" key="3">
    <source>
        <dbReference type="Proteomes" id="UP001189000"/>
    </source>
</evidence>
<evidence type="ECO:0000256" key="1">
    <source>
        <dbReference type="SAM" id="Phobius"/>
    </source>
</evidence>
<organism evidence="2 3">
    <name type="scientific">Elizabethkingia anophelis</name>
    <dbReference type="NCBI Taxonomy" id="1117645"/>
    <lineage>
        <taxon>Bacteria</taxon>
        <taxon>Pseudomonadati</taxon>
        <taxon>Bacteroidota</taxon>
        <taxon>Flavobacteriia</taxon>
        <taxon>Flavobacteriales</taxon>
        <taxon>Weeksellaceae</taxon>
        <taxon>Elizabethkingia</taxon>
    </lineage>
</organism>
<reference evidence="2" key="1">
    <citation type="submission" date="2023-02" db="EMBL/GenBank/DDBJ databases">
        <title>Elizabethkingia anophelis draft genomes.</title>
        <authorList>
            <person name="Nicholson A.C."/>
            <person name="Whitney A.M."/>
            <person name="Humrighouse B.W."/>
            <person name="Villarma A."/>
            <person name="Bell M."/>
            <person name="Mcquiston J."/>
        </authorList>
    </citation>
    <scope>NUCLEOTIDE SEQUENCE</scope>
    <source>
        <strain evidence="2">B4955</strain>
    </source>
</reference>
<dbReference type="AlphaFoldDB" id="A0AAE4P4C3"/>
<accession>A0AAE4P4C3</accession>